<feature type="compositionally biased region" description="Polar residues" evidence="4">
    <location>
        <begin position="880"/>
        <end position="894"/>
    </location>
</feature>
<dbReference type="GO" id="GO:0016787">
    <property type="term" value="F:hydrolase activity"/>
    <property type="evidence" value="ECO:0007669"/>
    <property type="project" value="UniProtKB-KW"/>
</dbReference>
<feature type="domain" description="Helicase ATP-binding" evidence="6">
    <location>
        <begin position="1245"/>
        <end position="1427"/>
    </location>
</feature>
<feature type="region of interest" description="Disordered" evidence="4">
    <location>
        <begin position="725"/>
        <end position="746"/>
    </location>
</feature>
<protein>
    <recommendedName>
        <fullName evidence="10">1-phosphatidylinositol 4-kinase</fullName>
    </recommendedName>
</protein>
<feature type="compositionally biased region" description="Acidic residues" evidence="4">
    <location>
        <begin position="17"/>
        <end position="34"/>
    </location>
</feature>
<dbReference type="InterPro" id="IPR001650">
    <property type="entry name" value="Helicase_C-like"/>
</dbReference>
<dbReference type="Pfam" id="PF00454">
    <property type="entry name" value="PI3_PI4_kinase"/>
    <property type="match status" value="1"/>
</dbReference>
<proteinExistence type="predicted"/>
<keyword evidence="2" id="KW-0378">Hydrolase</keyword>
<feature type="compositionally biased region" description="Polar residues" evidence="4">
    <location>
        <begin position="315"/>
        <end position="326"/>
    </location>
</feature>
<sequence length="1897" mass="213594">MPRIRPTTSGYARIAQAEEEEEEDPLQYHDEEDPYNAPTSMSTPGARFAPIQPTRSRGMDASGSTTPVKSRRSSGPLKNRPRRSNSGVDIKAINARLERWADEIASKFKRRRRDRESDDELPEIEHSVFQAPEGIKPVTAEDLAAYEAEPGTRLSKLEFDDIVESVRVAIELGTHPKLISQGSSGSYFARNGDGKVVGVFKPKDEEPYASRNPKWTKWIHRNLFPFFFGRACLIPNLSYISEAAAYVLDTQLRTNIVPYTDIVSLSSKSFHYDFWDRRAYYRKRKPFPEKVGSFQYFLKGYKDATVFLKEHPWPDQQNSHLQSGSTSRKKKRRWAEDCRPGGAKESDDEDDYNHGRQQSSSQERHKRDVFWTESLQQSFREQLEKLVILDYIMRNTDRGLDNWMIRIDRRTQEVDIVVDPPKPYTDAQDESSHSSNGHVISEADAYKRQQPMSTTSRSSTPSTATPEASVSLGAIDNSLSWPWKHPDAWRSYPFGWLFLPVSLIGQPFSESTRQHFLPLLTSKKWWAETQLALRKCFTVDSDFQEKMYARQIAVMKGQAWNVVETLKTPDHGPLELTRRTRVCVWDDIVDIPVVPVPLRASSPDIRKRAQERERDRRKNVAFDEEDEMDISAARDQAATPTRQSQDLLGLGSPSLEENRFNMSRHSSSNNSFASSQRVRPAPYQSRMSYEEPRRYQRQQLSPESRRRRLSLQMRRGSNALSAAFGLGGDGDAEGDEDGDLGYSAAEGREGMRKKVIMERLETVKRSTSHFRDSSPAPLSVSGAIEDNGDGDYGLSLYDHALVANDSSSRQDSFATSLSHVAAVSGLTNIEDAKKPSKDASLQDGVQPITTPTFDPSALLNPRSAKRPAPESEPSKDAPAHQTTASESSQRQDQPLSKKRKVQPTTTEEVEEEEVQEPGAKTFEGFGTGSMLSGYIKEQRAEGQKEAISNGSAAAVIDLTNDDDTKDNGDDDDLIVLSDNSKREVCLGRIDGAAINVHVVPSPGNWKGAAGIFPAIKTKLQRTVGPNNLIISAFDPTGKLFGKVDFRVARVLAPLMDPQHPMKVRAVARIDVRKRLHGENPGQPTSQNLPLQLNICAPRCHAESIGKFLSQRNLWLRAPKFLEKGMEIVNPHDPKKVARPLGGATTSGIVSSGPGYMTRTVEEVRSEVLGMFDSLTKDDDIPIRKQPDKITTKLLHHQEQALWFLWDREQQRDIEDESDSVSLWRIHHRKNGTQVYYNVISGHEYAQEPDPPLGGILADVMGLGKTLSILSLIVDTNLQARKFGRGHAPEDLKRNMKGTLLVCPMSTTANWEQQVKQHLAPDTLKVLIYHSSNRTKDYEDLAMYDLVITTYQTIAADFRRSEDSAKPLHEVNWFRIVLDEAHQIRNATTGMALAACALSASRRWAVTGTPVQNRLEDLFALLKFLRLSPFDDRQGFHQHIIAPFKTADPEILPKVRLLVDSITLRRLKDKIDLPQRHDNYVYLDFTADERKLYQFFAQESAKQIRIATNGGTSGLKNKSFAHMLKCILRLRQICAHGLDLLTDEDIKMTEGLSADNAIDILDEDDDDNGVEQKPIMTKYQAYDMVGLLRESDMAVCSKCRNAIDVNEAKPAGPEEPAPAITVESSETEEEVVENTLGFMTPCYQIICPACIDDFRKEIDDRRATEKPDCATCPLCEQFIRVGFYELKRDELREDQEARRRLRDDPKAARKLGRYSGPHTKTRALVDSLKIDEAWSKEHPDEAPIKSVVFSGWTSHLDLISIALTANGIKHCQLVGSMSRTQRASALYTFAEDPTVTVILVSITAGGLGLNLTAANKAYVMEPQFNPAAEAQAVDRVHRLGQKRDVYITRYIIQNSFELKMVDLQNKKRKLADLTTGKGKLNRSEELKKSLEDLKDLFK</sequence>
<feature type="compositionally biased region" description="Basic and acidic residues" evidence="4">
    <location>
        <begin position="1693"/>
        <end position="1706"/>
    </location>
</feature>
<feature type="domain" description="Helicase C-terminal" evidence="7">
    <location>
        <begin position="1728"/>
        <end position="1893"/>
    </location>
</feature>
<evidence type="ECO:0008006" key="10">
    <source>
        <dbReference type="Google" id="ProtNLM"/>
    </source>
</evidence>
<dbReference type="InterPro" id="IPR014001">
    <property type="entry name" value="Helicase_ATP-bd"/>
</dbReference>
<evidence type="ECO:0000259" key="7">
    <source>
        <dbReference type="PROSITE" id="PS51194"/>
    </source>
</evidence>
<dbReference type="GO" id="GO:0005634">
    <property type="term" value="C:nucleus"/>
    <property type="evidence" value="ECO:0007669"/>
    <property type="project" value="TreeGrafter"/>
</dbReference>
<feature type="compositionally biased region" description="Basic and acidic residues" evidence="4">
    <location>
        <begin position="334"/>
        <end position="345"/>
    </location>
</feature>
<evidence type="ECO:0000256" key="2">
    <source>
        <dbReference type="ARBA" id="ARBA00022801"/>
    </source>
</evidence>
<dbReference type="Pfam" id="PF00271">
    <property type="entry name" value="Helicase_C"/>
    <property type="match status" value="1"/>
</dbReference>
<dbReference type="PROSITE" id="PS50290">
    <property type="entry name" value="PI3_4_KINASE_3"/>
    <property type="match status" value="1"/>
</dbReference>
<evidence type="ECO:0000259" key="6">
    <source>
        <dbReference type="PROSITE" id="PS51192"/>
    </source>
</evidence>
<evidence type="ECO:0000313" key="9">
    <source>
        <dbReference type="Proteomes" id="UP000799772"/>
    </source>
</evidence>
<dbReference type="Gene3D" id="3.40.50.10810">
    <property type="entry name" value="Tandem AAA-ATPase domain"/>
    <property type="match status" value="1"/>
</dbReference>
<feature type="region of interest" description="Disordered" evidence="4">
    <location>
        <begin position="833"/>
        <end position="926"/>
    </location>
</feature>
<feature type="domain" description="PI3K/PI4K catalytic" evidence="5">
    <location>
        <begin position="173"/>
        <end position="585"/>
    </location>
</feature>
<evidence type="ECO:0000256" key="3">
    <source>
        <dbReference type="ARBA" id="ARBA00022840"/>
    </source>
</evidence>
<feature type="compositionally biased region" description="Acidic residues" evidence="4">
    <location>
        <begin position="730"/>
        <end position="739"/>
    </location>
</feature>
<dbReference type="PROSITE" id="PS51194">
    <property type="entry name" value="HELICASE_CTER"/>
    <property type="match status" value="1"/>
</dbReference>
<keyword evidence="3" id="KW-0067">ATP-binding</keyword>
<dbReference type="OrthoDB" id="3349449at2759"/>
<dbReference type="EMBL" id="ML978123">
    <property type="protein sequence ID" value="KAF2101270.1"/>
    <property type="molecule type" value="Genomic_DNA"/>
</dbReference>
<evidence type="ECO:0000256" key="1">
    <source>
        <dbReference type="ARBA" id="ARBA00022741"/>
    </source>
</evidence>
<feature type="compositionally biased region" description="Polar residues" evidence="4">
    <location>
        <begin position="1"/>
        <end position="10"/>
    </location>
</feature>
<dbReference type="InterPro" id="IPR038718">
    <property type="entry name" value="SNF2-like_sf"/>
</dbReference>
<dbReference type="CDD" id="cd18008">
    <property type="entry name" value="DEXDc_SHPRH-like"/>
    <property type="match status" value="1"/>
</dbReference>
<dbReference type="SUPFAM" id="SSF52540">
    <property type="entry name" value="P-loop containing nucleoside triphosphate hydrolases"/>
    <property type="match status" value="2"/>
</dbReference>
<dbReference type="InterPro" id="IPR027417">
    <property type="entry name" value="P-loop_NTPase"/>
</dbReference>
<feature type="region of interest" description="Disordered" evidence="4">
    <location>
        <begin position="417"/>
        <end position="468"/>
    </location>
</feature>
<evidence type="ECO:0000259" key="5">
    <source>
        <dbReference type="PROSITE" id="PS50290"/>
    </source>
</evidence>
<feature type="compositionally biased region" description="Low complexity" evidence="4">
    <location>
        <begin position="660"/>
        <end position="675"/>
    </location>
</feature>
<comment type="caution">
    <text evidence="8">The sequence shown here is derived from an EMBL/GenBank/DDBJ whole genome shotgun (WGS) entry which is preliminary data.</text>
</comment>
<feature type="region of interest" description="Disordered" evidence="4">
    <location>
        <begin position="604"/>
        <end position="707"/>
    </location>
</feature>
<dbReference type="PANTHER" id="PTHR45626">
    <property type="entry name" value="TRANSCRIPTION TERMINATION FACTOR 2-RELATED"/>
    <property type="match status" value="1"/>
</dbReference>
<dbReference type="GO" id="GO:0005524">
    <property type="term" value="F:ATP binding"/>
    <property type="evidence" value="ECO:0007669"/>
    <property type="project" value="UniProtKB-KW"/>
</dbReference>
<organism evidence="8 9">
    <name type="scientific">Rhizodiscina lignyota</name>
    <dbReference type="NCBI Taxonomy" id="1504668"/>
    <lineage>
        <taxon>Eukaryota</taxon>
        <taxon>Fungi</taxon>
        <taxon>Dikarya</taxon>
        <taxon>Ascomycota</taxon>
        <taxon>Pezizomycotina</taxon>
        <taxon>Dothideomycetes</taxon>
        <taxon>Pleosporomycetidae</taxon>
        <taxon>Aulographales</taxon>
        <taxon>Rhizodiscinaceae</taxon>
        <taxon>Rhizodiscina</taxon>
    </lineage>
</organism>
<feature type="region of interest" description="Disordered" evidence="4">
    <location>
        <begin position="1132"/>
        <end position="1153"/>
    </location>
</feature>
<keyword evidence="9" id="KW-1185">Reference proteome</keyword>
<gene>
    <name evidence="8" type="ORF">NA57DRAFT_64135</name>
</gene>
<feature type="region of interest" description="Disordered" evidence="4">
    <location>
        <begin position="314"/>
        <end position="365"/>
    </location>
</feature>
<accession>A0A9P4IGQ7</accession>
<evidence type="ECO:0000313" key="8">
    <source>
        <dbReference type="EMBL" id="KAF2101270.1"/>
    </source>
</evidence>
<feature type="compositionally biased region" description="Low complexity" evidence="4">
    <location>
        <begin position="453"/>
        <end position="468"/>
    </location>
</feature>
<dbReference type="InterPro" id="IPR000330">
    <property type="entry name" value="SNF2_N"/>
</dbReference>
<dbReference type="PROSITE" id="PS51192">
    <property type="entry name" value="HELICASE_ATP_BIND_1"/>
    <property type="match status" value="1"/>
</dbReference>
<feature type="region of interest" description="Disordered" evidence="4">
    <location>
        <begin position="1693"/>
        <end position="1713"/>
    </location>
</feature>
<dbReference type="PANTHER" id="PTHR45626:SF52">
    <property type="entry name" value="SINGLE-STRANDED DNA-DEPENDENT ATPASE (EUROFUNG)"/>
    <property type="match status" value="1"/>
</dbReference>
<dbReference type="Gene3D" id="3.40.50.300">
    <property type="entry name" value="P-loop containing nucleotide triphosphate hydrolases"/>
    <property type="match status" value="1"/>
</dbReference>
<dbReference type="InterPro" id="IPR050628">
    <property type="entry name" value="SNF2_RAD54_helicase_TF"/>
</dbReference>
<dbReference type="CDD" id="cd18793">
    <property type="entry name" value="SF2_C_SNF"/>
    <property type="match status" value="1"/>
</dbReference>
<reference evidence="8" key="1">
    <citation type="journal article" date="2020" name="Stud. Mycol.">
        <title>101 Dothideomycetes genomes: a test case for predicting lifestyles and emergence of pathogens.</title>
        <authorList>
            <person name="Haridas S."/>
            <person name="Albert R."/>
            <person name="Binder M."/>
            <person name="Bloem J."/>
            <person name="Labutti K."/>
            <person name="Salamov A."/>
            <person name="Andreopoulos B."/>
            <person name="Baker S."/>
            <person name="Barry K."/>
            <person name="Bills G."/>
            <person name="Bluhm B."/>
            <person name="Cannon C."/>
            <person name="Castanera R."/>
            <person name="Culley D."/>
            <person name="Daum C."/>
            <person name="Ezra D."/>
            <person name="Gonzalez J."/>
            <person name="Henrissat B."/>
            <person name="Kuo A."/>
            <person name="Liang C."/>
            <person name="Lipzen A."/>
            <person name="Lutzoni F."/>
            <person name="Magnuson J."/>
            <person name="Mondo S."/>
            <person name="Nolan M."/>
            <person name="Ohm R."/>
            <person name="Pangilinan J."/>
            <person name="Park H.-J."/>
            <person name="Ramirez L."/>
            <person name="Alfaro M."/>
            <person name="Sun H."/>
            <person name="Tritt A."/>
            <person name="Yoshinaga Y."/>
            <person name="Zwiers L.-H."/>
            <person name="Turgeon B."/>
            <person name="Goodwin S."/>
            <person name="Spatafora J."/>
            <person name="Crous P."/>
            <person name="Grigoriev I."/>
        </authorList>
    </citation>
    <scope>NUCLEOTIDE SEQUENCE</scope>
    <source>
        <strain evidence="8">CBS 133067</strain>
    </source>
</reference>
<dbReference type="GO" id="GO:0008094">
    <property type="term" value="F:ATP-dependent activity, acting on DNA"/>
    <property type="evidence" value="ECO:0007669"/>
    <property type="project" value="TreeGrafter"/>
</dbReference>
<dbReference type="GO" id="GO:0006281">
    <property type="term" value="P:DNA repair"/>
    <property type="evidence" value="ECO:0007669"/>
    <property type="project" value="TreeGrafter"/>
</dbReference>
<dbReference type="SMART" id="SM00487">
    <property type="entry name" value="DEXDc"/>
    <property type="match status" value="1"/>
</dbReference>
<dbReference type="InterPro" id="IPR000403">
    <property type="entry name" value="PI3/4_kinase_cat_dom"/>
</dbReference>
<keyword evidence="1" id="KW-0547">Nucleotide-binding</keyword>
<feature type="compositionally biased region" description="Basic and acidic residues" evidence="4">
    <location>
        <begin position="604"/>
        <end position="621"/>
    </location>
</feature>
<dbReference type="Proteomes" id="UP000799772">
    <property type="component" value="Unassembled WGS sequence"/>
</dbReference>
<name>A0A9P4IGQ7_9PEZI</name>
<feature type="compositionally biased region" description="Basic and acidic residues" evidence="4">
    <location>
        <begin position="867"/>
        <end position="878"/>
    </location>
</feature>
<feature type="region of interest" description="Disordered" evidence="4">
    <location>
        <begin position="1"/>
        <end position="90"/>
    </location>
</feature>
<dbReference type="Pfam" id="PF00176">
    <property type="entry name" value="SNF2-rel_dom"/>
    <property type="match status" value="1"/>
</dbReference>
<dbReference type="InterPro" id="IPR049730">
    <property type="entry name" value="SNF2/RAD54-like_C"/>
</dbReference>
<evidence type="ECO:0000256" key="4">
    <source>
        <dbReference type="SAM" id="MobiDB-lite"/>
    </source>
</evidence>
<dbReference type="SMART" id="SM00490">
    <property type="entry name" value="HELICc"/>
    <property type="match status" value="1"/>
</dbReference>